<comment type="caution">
    <text evidence="13">The sequence shown here is derived from an EMBL/GenBank/DDBJ whole genome shotgun (WGS) entry which is preliminary data.</text>
</comment>
<accession>A0A839IM40</accession>
<dbReference type="Proteomes" id="UP000565262">
    <property type="component" value="Unassembled WGS sequence"/>
</dbReference>
<keyword evidence="8" id="KW-0408">Iron</keyword>
<dbReference type="GO" id="GO:0016887">
    <property type="term" value="F:ATP hydrolysis activity"/>
    <property type="evidence" value="ECO:0007669"/>
    <property type="project" value="InterPro"/>
</dbReference>
<comment type="similarity">
    <text evidence="2">Belongs to the ABC transporter superfamily.</text>
</comment>
<evidence type="ECO:0000313" key="13">
    <source>
        <dbReference type="EMBL" id="MBB1485780.1"/>
    </source>
</evidence>
<feature type="domain" description="ABC transporter" evidence="12">
    <location>
        <begin position="3"/>
        <end position="250"/>
    </location>
</feature>
<dbReference type="AlphaFoldDB" id="A0A839IM40"/>
<comment type="subcellular location">
    <subcellularLocation>
        <location evidence="1">Cell membrane</location>
        <topology evidence="1">Peripheral membrane protein</topology>
    </subcellularLocation>
</comment>
<sequence>MTLSAENLVLSYSSGQSASSTTSEASPVVSEVSLTLQEGEITCLIGPNGCGKSTLLKALAGLLPPASGQVFLDNRPLPHWSRKAMARRMTLLPQNPVAPDDLSVYQLVSHGRFAWQGLFGRMTQQDLDAVEQALHLTGMDQLRHRSFNTLSGGERQRGWIALALAQQADILLLDEPTTYLDIGHQLEVLELLAQLNREHQRTIVMVLHDINQASQYSDRILAMQQGRIIADDSPVNAITPEMMQQVFGIQVELMMRQQGDKTWPYGLPVGRSSHFPGQDVDTPSSMTGNPSTTGNPPSKTDNQCMQKAG</sequence>
<evidence type="ECO:0000256" key="10">
    <source>
        <dbReference type="ARBA" id="ARBA00023136"/>
    </source>
</evidence>
<organism evidence="13 14">
    <name type="scientific">Oceanospirillum sediminis</name>
    <dbReference type="NCBI Taxonomy" id="2760088"/>
    <lineage>
        <taxon>Bacteria</taxon>
        <taxon>Pseudomonadati</taxon>
        <taxon>Pseudomonadota</taxon>
        <taxon>Gammaproteobacteria</taxon>
        <taxon>Oceanospirillales</taxon>
        <taxon>Oceanospirillaceae</taxon>
        <taxon>Oceanospirillum</taxon>
    </lineage>
</organism>
<keyword evidence="7 13" id="KW-0067">ATP-binding</keyword>
<dbReference type="GO" id="GO:0005886">
    <property type="term" value="C:plasma membrane"/>
    <property type="evidence" value="ECO:0007669"/>
    <property type="project" value="UniProtKB-SubCell"/>
</dbReference>
<dbReference type="EMBL" id="JACJFM010000003">
    <property type="protein sequence ID" value="MBB1485780.1"/>
    <property type="molecule type" value="Genomic_DNA"/>
</dbReference>
<reference evidence="13 14" key="1">
    <citation type="submission" date="2020-08" db="EMBL/GenBank/DDBJ databases">
        <title>Oceanospirillum sp. nov. isolated from marine sediment.</title>
        <authorList>
            <person name="Ji X."/>
        </authorList>
    </citation>
    <scope>NUCLEOTIDE SEQUENCE [LARGE SCALE GENOMIC DNA]</scope>
    <source>
        <strain evidence="13 14">D5</strain>
    </source>
</reference>
<dbReference type="PROSITE" id="PS50893">
    <property type="entry name" value="ABC_TRANSPORTER_2"/>
    <property type="match status" value="1"/>
</dbReference>
<feature type="compositionally biased region" description="Polar residues" evidence="11">
    <location>
        <begin position="281"/>
        <end position="309"/>
    </location>
</feature>
<evidence type="ECO:0000256" key="2">
    <source>
        <dbReference type="ARBA" id="ARBA00005417"/>
    </source>
</evidence>
<keyword evidence="14" id="KW-1185">Reference proteome</keyword>
<dbReference type="Pfam" id="PF00005">
    <property type="entry name" value="ABC_tran"/>
    <property type="match status" value="1"/>
</dbReference>
<dbReference type="CDD" id="cd03214">
    <property type="entry name" value="ABC_Iron-Siderophores_B12_Hemin"/>
    <property type="match status" value="1"/>
</dbReference>
<dbReference type="GO" id="GO:0005524">
    <property type="term" value="F:ATP binding"/>
    <property type="evidence" value="ECO:0007669"/>
    <property type="project" value="UniProtKB-KW"/>
</dbReference>
<keyword evidence="10" id="KW-0472">Membrane</keyword>
<evidence type="ECO:0000256" key="3">
    <source>
        <dbReference type="ARBA" id="ARBA00022448"/>
    </source>
</evidence>
<dbReference type="PANTHER" id="PTHR42771:SF2">
    <property type="entry name" value="IRON(3+)-HYDROXAMATE IMPORT ATP-BINDING PROTEIN FHUC"/>
    <property type="match status" value="1"/>
</dbReference>
<dbReference type="InterPro" id="IPR051535">
    <property type="entry name" value="Siderophore_ABC-ATPase"/>
</dbReference>
<dbReference type="Gene3D" id="3.40.50.300">
    <property type="entry name" value="P-loop containing nucleotide triphosphate hydrolases"/>
    <property type="match status" value="1"/>
</dbReference>
<keyword evidence="5" id="KW-0410">Iron transport</keyword>
<evidence type="ECO:0000259" key="12">
    <source>
        <dbReference type="PROSITE" id="PS50893"/>
    </source>
</evidence>
<proteinExistence type="inferred from homology"/>
<evidence type="ECO:0000256" key="11">
    <source>
        <dbReference type="SAM" id="MobiDB-lite"/>
    </source>
</evidence>
<keyword evidence="9" id="KW-0406">Ion transport</keyword>
<dbReference type="InterPro" id="IPR003439">
    <property type="entry name" value="ABC_transporter-like_ATP-bd"/>
</dbReference>
<keyword evidence="3" id="KW-0813">Transport</keyword>
<evidence type="ECO:0000256" key="1">
    <source>
        <dbReference type="ARBA" id="ARBA00004202"/>
    </source>
</evidence>
<gene>
    <name evidence="13" type="ORF">H4O21_04035</name>
</gene>
<evidence type="ECO:0000256" key="6">
    <source>
        <dbReference type="ARBA" id="ARBA00022741"/>
    </source>
</evidence>
<dbReference type="RefSeq" id="WP_182807554.1">
    <property type="nucleotide sequence ID" value="NZ_JACJFM010000003.1"/>
</dbReference>
<dbReference type="GO" id="GO:0006826">
    <property type="term" value="P:iron ion transport"/>
    <property type="evidence" value="ECO:0007669"/>
    <property type="project" value="UniProtKB-KW"/>
</dbReference>
<dbReference type="FunFam" id="3.40.50.300:FF:000134">
    <property type="entry name" value="Iron-enterobactin ABC transporter ATP-binding protein"/>
    <property type="match status" value="1"/>
</dbReference>
<dbReference type="SUPFAM" id="SSF52540">
    <property type="entry name" value="P-loop containing nucleoside triphosphate hydrolases"/>
    <property type="match status" value="1"/>
</dbReference>
<keyword evidence="6" id="KW-0547">Nucleotide-binding</keyword>
<keyword evidence="4" id="KW-1003">Cell membrane</keyword>
<name>A0A839IM40_9GAMM</name>
<dbReference type="PANTHER" id="PTHR42771">
    <property type="entry name" value="IRON(3+)-HYDROXAMATE IMPORT ATP-BINDING PROTEIN FHUC"/>
    <property type="match status" value="1"/>
</dbReference>
<evidence type="ECO:0000313" key="14">
    <source>
        <dbReference type="Proteomes" id="UP000565262"/>
    </source>
</evidence>
<dbReference type="InterPro" id="IPR027417">
    <property type="entry name" value="P-loop_NTPase"/>
</dbReference>
<protein>
    <submittedName>
        <fullName evidence="13">ABC transporter ATP-binding protein</fullName>
    </submittedName>
</protein>
<feature type="region of interest" description="Disordered" evidence="11">
    <location>
        <begin position="265"/>
        <end position="309"/>
    </location>
</feature>
<dbReference type="SMART" id="SM00382">
    <property type="entry name" value="AAA"/>
    <property type="match status" value="1"/>
</dbReference>
<dbReference type="InterPro" id="IPR003593">
    <property type="entry name" value="AAA+_ATPase"/>
</dbReference>
<evidence type="ECO:0000256" key="7">
    <source>
        <dbReference type="ARBA" id="ARBA00022840"/>
    </source>
</evidence>
<evidence type="ECO:0000256" key="8">
    <source>
        <dbReference type="ARBA" id="ARBA00023004"/>
    </source>
</evidence>
<evidence type="ECO:0000256" key="9">
    <source>
        <dbReference type="ARBA" id="ARBA00023065"/>
    </source>
</evidence>
<evidence type="ECO:0000256" key="4">
    <source>
        <dbReference type="ARBA" id="ARBA00022475"/>
    </source>
</evidence>
<evidence type="ECO:0000256" key="5">
    <source>
        <dbReference type="ARBA" id="ARBA00022496"/>
    </source>
</evidence>